<evidence type="ECO:0008006" key="3">
    <source>
        <dbReference type="Google" id="ProtNLM"/>
    </source>
</evidence>
<evidence type="ECO:0000313" key="1">
    <source>
        <dbReference type="EMBL" id="TXD32195.1"/>
    </source>
</evidence>
<organism evidence="1 2">
    <name type="scientific">Lujinxingia vulgaris</name>
    <dbReference type="NCBI Taxonomy" id="2600176"/>
    <lineage>
        <taxon>Bacteria</taxon>
        <taxon>Deltaproteobacteria</taxon>
        <taxon>Bradymonadales</taxon>
        <taxon>Lujinxingiaceae</taxon>
        <taxon>Lujinxingia</taxon>
    </lineage>
</organism>
<proteinExistence type="predicted"/>
<protein>
    <recommendedName>
        <fullName evidence="3">Peptidase C-terminal archaeal/bacterial domain-containing protein</fullName>
    </recommendedName>
</protein>
<dbReference type="Gene3D" id="2.60.120.380">
    <property type="match status" value="1"/>
</dbReference>
<sequence>MGRRIRMMVGMGVVGGVLAIATFAMAQGRDADGTRMQARQLTVGAAHSDRLSPPQDREDWYFVRVDEAVSLTVSVKARPASATLRLEMQGATGDRLAVATTEQGSAQVSQRVNPGIYYMQVSGGEARYELSVR</sequence>
<dbReference type="EMBL" id="VOSL01000137">
    <property type="protein sequence ID" value="TXD32195.1"/>
    <property type="molecule type" value="Genomic_DNA"/>
</dbReference>
<dbReference type="RefSeq" id="WP_146976702.1">
    <property type="nucleotide sequence ID" value="NZ_VOSL01000137.1"/>
</dbReference>
<evidence type="ECO:0000313" key="2">
    <source>
        <dbReference type="Proteomes" id="UP000321046"/>
    </source>
</evidence>
<accession>A0A5C6WYQ1</accession>
<gene>
    <name evidence="1" type="ORF">FRC96_18490</name>
</gene>
<reference evidence="1 2" key="1">
    <citation type="submission" date="2019-08" db="EMBL/GenBank/DDBJ databases">
        <title>Bradymonadales sp. TMQ2.</title>
        <authorList>
            <person name="Liang Q."/>
        </authorList>
    </citation>
    <scope>NUCLEOTIDE SEQUENCE [LARGE SCALE GENOMIC DNA]</scope>
    <source>
        <strain evidence="1 2">TMQ2</strain>
    </source>
</reference>
<comment type="caution">
    <text evidence="1">The sequence shown here is derived from an EMBL/GenBank/DDBJ whole genome shotgun (WGS) entry which is preliminary data.</text>
</comment>
<dbReference type="Proteomes" id="UP000321046">
    <property type="component" value="Unassembled WGS sequence"/>
</dbReference>
<name>A0A5C6WYQ1_9DELT</name>
<dbReference type="OrthoDB" id="5517852at2"/>
<dbReference type="AlphaFoldDB" id="A0A5C6WYQ1"/>